<dbReference type="EMBL" id="JANCLT010000012">
    <property type="protein sequence ID" value="MCP8970590.1"/>
    <property type="molecule type" value="Genomic_DNA"/>
</dbReference>
<dbReference type="GO" id="GO:0001510">
    <property type="term" value="P:RNA methylation"/>
    <property type="evidence" value="ECO:0007669"/>
    <property type="project" value="InterPro"/>
</dbReference>
<sequence length="455" mass="50585">MLVQLPKDFIDKYTYLLGEEAEAFFATYNQPKASGLRVNPLKGSTDTFLAKQPFQLQPVPFCETGFYYEEAEQPGKHPLHAAGAYYIQEPSAMFVGEVLSPEPGDIVLDLCAAPGGKSTHLAGRLQGDGLLLANEIHPVRVKALAENVERLGVRNCIVTNETPAKLAARLSGFFDKILVDAPCSGEGMFRKDPDAISYWSLEHVENCAKQQREILHHAYAMLKEGGTLVYSTCTFAPEENEQIIEWLLAEYPDMELIPIAKEHGLAPGRTEWSRKETDMTSAVRLWPQLLKGEGHFVAKLRKHGPSSSKVKPVASTVTKQQFKEYEAFAKQTLSKPAAGILFTFGMQLYAVPESSPSFDKLKVIRAGLHLGEFKKNRFEPNHALALALQPDDVQHVISLESEQEEWKAYMRGETLQTGGSHGWSVVTIDGYTLGWGKETQGILKNAYPKGLRRHI</sequence>
<proteinExistence type="inferred from homology"/>
<dbReference type="InterPro" id="IPR023267">
    <property type="entry name" value="RCMT"/>
</dbReference>
<evidence type="ECO:0000256" key="6">
    <source>
        <dbReference type="ARBA" id="ARBA00022884"/>
    </source>
</evidence>
<dbReference type="InterPro" id="IPR001678">
    <property type="entry name" value="MeTrfase_RsmB-F_NOP2_dom"/>
</dbReference>
<dbReference type="GO" id="GO:0006396">
    <property type="term" value="P:RNA processing"/>
    <property type="evidence" value="ECO:0007669"/>
    <property type="project" value="InterPro"/>
</dbReference>
<feature type="binding site" evidence="7">
    <location>
        <position position="180"/>
    </location>
    <ligand>
        <name>S-adenosyl-L-methionine</name>
        <dbReference type="ChEBI" id="CHEBI:59789"/>
    </ligand>
</feature>
<comment type="caution">
    <text evidence="9">The sequence shown here is derived from an EMBL/GenBank/DDBJ whole genome shotgun (WGS) entry which is preliminary data.</text>
</comment>
<evidence type="ECO:0000313" key="10">
    <source>
        <dbReference type="Proteomes" id="UP001156102"/>
    </source>
</evidence>
<evidence type="ECO:0000313" key="9">
    <source>
        <dbReference type="EMBL" id="MCP8970590.1"/>
    </source>
</evidence>
<dbReference type="InterPro" id="IPR031341">
    <property type="entry name" value="Methyltr_RsmF_N"/>
</dbReference>
<dbReference type="InterPro" id="IPR029063">
    <property type="entry name" value="SAM-dependent_MTases_sf"/>
</dbReference>
<keyword evidence="4 7" id="KW-0808">Transferase</keyword>
<dbReference type="PRINTS" id="PR02008">
    <property type="entry name" value="RCMTFAMILY"/>
</dbReference>
<dbReference type="Pfam" id="PF17126">
    <property type="entry name" value="RsmF_methylt_CI"/>
    <property type="match status" value="1"/>
</dbReference>
<evidence type="ECO:0000256" key="1">
    <source>
        <dbReference type="ARBA" id="ARBA00007494"/>
    </source>
</evidence>
<dbReference type="InterPro" id="IPR027391">
    <property type="entry name" value="Nol1_Nop2_Fmu_2"/>
</dbReference>
<gene>
    <name evidence="9" type="ORF">NK662_18895</name>
</gene>
<dbReference type="RefSeq" id="WP_254760504.1">
    <property type="nucleotide sequence ID" value="NZ_JANCLT010000012.1"/>
</dbReference>
<keyword evidence="6 7" id="KW-0694">RNA-binding</keyword>
<organism evidence="9 10">
    <name type="scientific">Ectobacillus ponti</name>
    <dbReference type="NCBI Taxonomy" id="2961894"/>
    <lineage>
        <taxon>Bacteria</taxon>
        <taxon>Bacillati</taxon>
        <taxon>Bacillota</taxon>
        <taxon>Bacilli</taxon>
        <taxon>Bacillales</taxon>
        <taxon>Bacillaceae</taxon>
        <taxon>Ectobacillus</taxon>
    </lineage>
</organism>
<dbReference type="SUPFAM" id="SSF53335">
    <property type="entry name" value="S-adenosyl-L-methionine-dependent methyltransferases"/>
    <property type="match status" value="1"/>
</dbReference>
<dbReference type="Gene3D" id="3.30.70.1170">
    <property type="entry name" value="Sun protein, domain 3"/>
    <property type="match status" value="1"/>
</dbReference>
<dbReference type="Pfam" id="PF13636">
    <property type="entry name" value="Methyltranf_PUA"/>
    <property type="match status" value="1"/>
</dbReference>
<keyword evidence="10" id="KW-1185">Reference proteome</keyword>
<dbReference type="GO" id="GO:0003723">
    <property type="term" value="F:RNA binding"/>
    <property type="evidence" value="ECO:0007669"/>
    <property type="project" value="UniProtKB-UniRule"/>
</dbReference>
<dbReference type="InterPro" id="IPR011023">
    <property type="entry name" value="Nop2p"/>
</dbReference>
<dbReference type="Gene3D" id="2.30.130.60">
    <property type="match status" value="1"/>
</dbReference>
<dbReference type="Proteomes" id="UP001156102">
    <property type="component" value="Unassembled WGS sequence"/>
</dbReference>
<keyword evidence="3 7" id="KW-0489">Methyltransferase</keyword>
<keyword evidence="5 7" id="KW-0949">S-adenosyl-L-methionine</keyword>
<feature type="binding site" evidence="7">
    <location>
        <begin position="111"/>
        <end position="117"/>
    </location>
    <ligand>
        <name>S-adenosyl-L-methionine</name>
        <dbReference type="ChEBI" id="CHEBI:59789"/>
    </ligand>
</feature>
<dbReference type="Pfam" id="PF17125">
    <property type="entry name" value="Methyltr_RsmF_N"/>
    <property type="match status" value="1"/>
</dbReference>
<evidence type="ECO:0000256" key="2">
    <source>
        <dbReference type="ARBA" id="ARBA00022490"/>
    </source>
</evidence>
<dbReference type="PROSITE" id="PS51686">
    <property type="entry name" value="SAM_MT_RSMB_NOP"/>
    <property type="match status" value="1"/>
</dbReference>
<dbReference type="InterPro" id="IPR031340">
    <property type="entry name" value="RsmF_methylt_CI"/>
</dbReference>
<dbReference type="InterPro" id="IPR018314">
    <property type="entry name" value="RsmB/NOL1/NOP2-like_CS"/>
</dbReference>
<dbReference type="Pfam" id="PF01189">
    <property type="entry name" value="Methyltr_RsmB-F"/>
    <property type="match status" value="1"/>
</dbReference>
<feature type="domain" description="SAM-dependent MTase RsmB/NOP-type" evidence="8">
    <location>
        <begin position="24"/>
        <end position="303"/>
    </location>
</feature>
<name>A0AA41XCW7_9BACI</name>
<evidence type="ECO:0000256" key="3">
    <source>
        <dbReference type="ARBA" id="ARBA00022603"/>
    </source>
</evidence>
<comment type="similarity">
    <text evidence="1 7">Belongs to the class I-like SAM-binding methyltransferase superfamily. RsmB/NOP family.</text>
</comment>
<dbReference type="CDD" id="cd02440">
    <property type="entry name" value="AdoMet_MTases"/>
    <property type="match status" value="1"/>
</dbReference>
<dbReference type="CDD" id="cd21147">
    <property type="entry name" value="RsmF_methylt_CTD1"/>
    <property type="match status" value="1"/>
</dbReference>
<evidence type="ECO:0000256" key="4">
    <source>
        <dbReference type="ARBA" id="ARBA00022679"/>
    </source>
</evidence>
<accession>A0AA41XCW7</accession>
<dbReference type="AlphaFoldDB" id="A0AA41XCW7"/>
<dbReference type="InterPro" id="IPR049560">
    <property type="entry name" value="MeTrfase_RsmB-F_NOP2_cat"/>
</dbReference>
<dbReference type="PANTHER" id="PTHR22807:SF30">
    <property type="entry name" value="28S RRNA (CYTOSINE(4447)-C(5))-METHYLTRANSFERASE-RELATED"/>
    <property type="match status" value="1"/>
</dbReference>
<dbReference type="NCBIfam" id="TIGR00446">
    <property type="entry name" value="nop2p"/>
    <property type="match status" value="1"/>
</dbReference>
<protein>
    <submittedName>
        <fullName evidence="9">RsmF rRNA methyltransferase first C-terminal domain-containing protein</fullName>
    </submittedName>
</protein>
<dbReference type="Gene3D" id="3.40.50.150">
    <property type="entry name" value="Vaccinia Virus protein VP39"/>
    <property type="match status" value="1"/>
</dbReference>
<keyword evidence="2" id="KW-0963">Cytoplasm</keyword>
<dbReference type="GO" id="GO:0008757">
    <property type="term" value="F:S-adenosylmethionine-dependent methyltransferase activity"/>
    <property type="evidence" value="ECO:0007669"/>
    <property type="project" value="InterPro"/>
</dbReference>
<evidence type="ECO:0000256" key="7">
    <source>
        <dbReference type="PROSITE-ProRule" id="PRU01023"/>
    </source>
</evidence>
<dbReference type="GO" id="GO:0008173">
    <property type="term" value="F:RNA methyltransferase activity"/>
    <property type="evidence" value="ECO:0007669"/>
    <property type="project" value="InterPro"/>
</dbReference>
<dbReference type="PROSITE" id="PS01153">
    <property type="entry name" value="NOL1_NOP2_SUN"/>
    <property type="match status" value="1"/>
</dbReference>
<feature type="active site" description="Nucleophile" evidence="7">
    <location>
        <position position="233"/>
    </location>
</feature>
<evidence type="ECO:0000259" key="8">
    <source>
        <dbReference type="PROSITE" id="PS51686"/>
    </source>
</evidence>
<comment type="caution">
    <text evidence="7">Lacks conserved residue(s) required for the propagation of feature annotation.</text>
</comment>
<dbReference type="PANTHER" id="PTHR22807">
    <property type="entry name" value="NOP2 YEAST -RELATED NOL1/NOP2/FMU SUN DOMAIN-CONTAINING"/>
    <property type="match status" value="1"/>
</dbReference>
<feature type="binding site" evidence="7">
    <location>
        <position position="135"/>
    </location>
    <ligand>
        <name>S-adenosyl-L-methionine</name>
        <dbReference type="ChEBI" id="CHEBI:59789"/>
    </ligand>
</feature>
<evidence type="ECO:0000256" key="5">
    <source>
        <dbReference type="ARBA" id="ARBA00022691"/>
    </source>
</evidence>
<reference evidence="9" key="1">
    <citation type="submission" date="2022-07" db="EMBL/GenBank/DDBJ databases">
        <authorList>
            <person name="Li W.-J."/>
            <person name="Deng Q.-Q."/>
        </authorList>
    </citation>
    <scope>NUCLEOTIDE SEQUENCE</scope>
    <source>
        <strain evidence="9">SYSU M60031</strain>
    </source>
</reference>